<proteinExistence type="predicted"/>
<dbReference type="Proteomes" id="UP001239680">
    <property type="component" value="Unassembled WGS sequence"/>
</dbReference>
<dbReference type="PROSITE" id="PS50234">
    <property type="entry name" value="VWFA"/>
    <property type="match status" value="1"/>
</dbReference>
<dbReference type="Pfam" id="PF13519">
    <property type="entry name" value="VWA_2"/>
    <property type="match status" value="1"/>
</dbReference>
<dbReference type="EMBL" id="JAVDBT010000002">
    <property type="protein sequence ID" value="MDQ2065328.1"/>
    <property type="molecule type" value="Genomic_DNA"/>
</dbReference>
<protein>
    <submittedName>
        <fullName evidence="2">VWA domain-containing protein</fullName>
    </submittedName>
</protein>
<keyword evidence="3" id="KW-1185">Reference proteome</keyword>
<dbReference type="SMART" id="SM00327">
    <property type="entry name" value="VWA"/>
    <property type="match status" value="1"/>
</dbReference>
<evidence type="ECO:0000313" key="2">
    <source>
        <dbReference type="EMBL" id="MDQ2065328.1"/>
    </source>
</evidence>
<sequence length="537" mass="56183">MRFGPALLLSLSLLNTPLAAQERSLIVLDGSGSMWGQIEGRPKLEIAREALGKVVQGISPEVELGLMAYGHRTRGQCDDIELIVPPAAGSGASIVAAANAMKFQGKTPLSDAVRLAAEHLRFEEDRATVILITDGIETCNADPCALANELEASGVDFTAHVVGFGLSQVEGEAVACLAHNTGGKFIEAKDAASLEAALQQTVALPAVAEVEPAPPEPAVLEHNILPHVALSEGSEVDALARRTRFTFFAEEGGAAKGDELLSLQGVLPGKLPPGRYIMRTSADMVTVDQLVELTETALAEPVAILNAGQVVLSAVTGTGGKGDVKGRIELSGPDGTASNLGTLDLVVPAGEYAIRGEHSDMVISDSLVVDIGQVIERDIVFSVGSAEILASYDGTAPADFRYSVALMDPVSKKDVATSHNPALPISAPPGDYIAEVRAGHLKVQAPVQITAAQTSRIEINMNAGILSVTAPKMIRVRVLGPEKDANGKHPEIASVLSDRVELPLTAGSYILQTTVDNVDHQQPFTISAGQRVEMAPN</sequence>
<gene>
    <name evidence="2" type="ORF">Q9295_02985</name>
</gene>
<organism evidence="2 3">
    <name type="scientific">Pseudogemmobacter lacusdianii</name>
    <dbReference type="NCBI Taxonomy" id="3069608"/>
    <lineage>
        <taxon>Bacteria</taxon>
        <taxon>Pseudomonadati</taxon>
        <taxon>Pseudomonadota</taxon>
        <taxon>Alphaproteobacteria</taxon>
        <taxon>Rhodobacterales</taxon>
        <taxon>Paracoccaceae</taxon>
        <taxon>Pseudogemmobacter</taxon>
    </lineage>
</organism>
<accession>A0ABU0VUE5</accession>
<dbReference type="InterPro" id="IPR002035">
    <property type="entry name" value="VWF_A"/>
</dbReference>
<evidence type="ECO:0000259" key="1">
    <source>
        <dbReference type="PROSITE" id="PS50234"/>
    </source>
</evidence>
<dbReference type="InterPro" id="IPR036465">
    <property type="entry name" value="vWFA_dom_sf"/>
</dbReference>
<evidence type="ECO:0000313" key="3">
    <source>
        <dbReference type="Proteomes" id="UP001239680"/>
    </source>
</evidence>
<feature type="domain" description="VWFA" evidence="1">
    <location>
        <begin position="23"/>
        <end position="202"/>
    </location>
</feature>
<dbReference type="SUPFAM" id="SSF53300">
    <property type="entry name" value="vWA-like"/>
    <property type="match status" value="1"/>
</dbReference>
<name>A0ABU0VUE5_9RHOB</name>
<dbReference type="Gene3D" id="3.40.50.410">
    <property type="entry name" value="von Willebrand factor, type A domain"/>
    <property type="match status" value="1"/>
</dbReference>
<dbReference type="RefSeq" id="WP_306679019.1">
    <property type="nucleotide sequence ID" value="NZ_JAVDBT010000002.1"/>
</dbReference>
<reference evidence="2 3" key="1">
    <citation type="submission" date="2023-08" db="EMBL/GenBank/DDBJ databases">
        <title>Characterization of two Paracoccaceae strains isolated from Phycosphere and proposal of Xinfangfangia lacusdiani sp. nov.</title>
        <authorList>
            <person name="Deng Y."/>
            <person name="Zhang Y.Q."/>
        </authorList>
    </citation>
    <scope>NUCLEOTIDE SEQUENCE [LARGE SCALE GENOMIC DNA]</scope>
    <source>
        <strain evidence="2 3">CPCC 101601</strain>
    </source>
</reference>
<comment type="caution">
    <text evidence="2">The sequence shown here is derived from an EMBL/GenBank/DDBJ whole genome shotgun (WGS) entry which is preliminary data.</text>
</comment>